<dbReference type="SUPFAM" id="SSF54928">
    <property type="entry name" value="RNA-binding domain, RBD"/>
    <property type="match status" value="2"/>
</dbReference>
<dbReference type="InterPro" id="IPR000504">
    <property type="entry name" value="RRM_dom"/>
</dbReference>
<evidence type="ECO:0000259" key="6">
    <source>
        <dbReference type="PROSITE" id="PS50102"/>
    </source>
</evidence>
<feature type="compositionally biased region" description="Basic and acidic residues" evidence="5">
    <location>
        <begin position="757"/>
        <end position="770"/>
    </location>
</feature>
<evidence type="ECO:0000256" key="5">
    <source>
        <dbReference type="SAM" id="MobiDB-lite"/>
    </source>
</evidence>
<dbReference type="PANTHER" id="PTHR23189">
    <property type="entry name" value="RNA RECOGNITION MOTIF-CONTAINING"/>
    <property type="match status" value="1"/>
</dbReference>
<dbReference type="OrthoDB" id="417481at2759"/>
<gene>
    <name evidence="7" type="ORF">Cgig2_032831</name>
</gene>
<dbReference type="Gene3D" id="3.30.70.330">
    <property type="match status" value="2"/>
</dbReference>
<dbReference type="PROSITE" id="PS50102">
    <property type="entry name" value="RRM"/>
    <property type="match status" value="2"/>
</dbReference>
<keyword evidence="1" id="KW-0677">Repeat</keyword>
<accession>A0A9Q1GIS3</accession>
<comment type="caution">
    <text evidence="7">The sequence shown here is derived from an EMBL/GenBank/DDBJ whole genome shotgun (WGS) entry which is preliminary data.</text>
</comment>
<dbReference type="GO" id="GO:0003723">
    <property type="term" value="F:RNA binding"/>
    <property type="evidence" value="ECO:0007669"/>
    <property type="project" value="UniProtKB-UniRule"/>
</dbReference>
<dbReference type="Pfam" id="PF04059">
    <property type="entry name" value="RRM_2"/>
    <property type="match status" value="1"/>
</dbReference>
<dbReference type="Proteomes" id="UP001153076">
    <property type="component" value="Unassembled WGS sequence"/>
</dbReference>
<evidence type="ECO:0000313" key="8">
    <source>
        <dbReference type="Proteomes" id="UP001153076"/>
    </source>
</evidence>
<dbReference type="InterPro" id="IPR034453">
    <property type="entry name" value="MEI2-like_RRM1"/>
</dbReference>
<dbReference type="InterPro" id="IPR007201">
    <property type="entry name" value="Mei2-like_Rrm_C"/>
</dbReference>
<dbReference type="EMBL" id="JAKOGI010002761">
    <property type="protein sequence ID" value="KAJ8421360.1"/>
    <property type="molecule type" value="Genomic_DNA"/>
</dbReference>
<dbReference type="GO" id="GO:0051321">
    <property type="term" value="P:meiotic cell cycle"/>
    <property type="evidence" value="ECO:0007669"/>
    <property type="project" value="UniProtKB-KW"/>
</dbReference>
<feature type="region of interest" description="Disordered" evidence="5">
    <location>
        <begin position="735"/>
        <end position="770"/>
    </location>
</feature>
<feature type="domain" description="RRM" evidence="6">
    <location>
        <begin position="175"/>
        <end position="248"/>
    </location>
</feature>
<dbReference type="Pfam" id="PF00076">
    <property type="entry name" value="RRM_1"/>
    <property type="match status" value="2"/>
</dbReference>
<dbReference type="CDD" id="cd12524">
    <property type="entry name" value="RRM1_MEI2_like"/>
    <property type="match status" value="1"/>
</dbReference>
<dbReference type="FunFam" id="3.30.70.330:FF:000101">
    <property type="entry name" value="Protein MEI2-like 1"/>
    <property type="match status" value="1"/>
</dbReference>
<dbReference type="InterPro" id="IPR012677">
    <property type="entry name" value="Nucleotide-bd_a/b_plait_sf"/>
</dbReference>
<evidence type="ECO:0000256" key="4">
    <source>
        <dbReference type="PROSITE-ProRule" id="PRU00176"/>
    </source>
</evidence>
<evidence type="ECO:0000256" key="1">
    <source>
        <dbReference type="ARBA" id="ARBA00022737"/>
    </source>
</evidence>
<organism evidence="7 8">
    <name type="scientific">Carnegiea gigantea</name>
    <dbReference type="NCBI Taxonomy" id="171969"/>
    <lineage>
        <taxon>Eukaryota</taxon>
        <taxon>Viridiplantae</taxon>
        <taxon>Streptophyta</taxon>
        <taxon>Embryophyta</taxon>
        <taxon>Tracheophyta</taxon>
        <taxon>Spermatophyta</taxon>
        <taxon>Magnoliopsida</taxon>
        <taxon>eudicotyledons</taxon>
        <taxon>Gunneridae</taxon>
        <taxon>Pentapetalae</taxon>
        <taxon>Caryophyllales</taxon>
        <taxon>Cactineae</taxon>
        <taxon>Cactaceae</taxon>
        <taxon>Cactoideae</taxon>
        <taxon>Echinocereeae</taxon>
        <taxon>Carnegiea</taxon>
    </lineage>
</organism>
<dbReference type="AlphaFoldDB" id="A0A9Q1GIS3"/>
<protein>
    <recommendedName>
        <fullName evidence="6">RRM domain-containing protein</fullName>
    </recommendedName>
</protein>
<sequence length="770" mass="84031">MEAQTIGNLLPDDDDLLSGVVDGHEHVSQPSREDELEDLDLFSSVGGMDLGDDASCVGKKKSDYLGNSNGQLGVTSVSITGEHRYGERPSRTLFVRNINSNVEDSELQALFKQYGDIRTLYTTCKHRGFIMISYYDIRAACGARKALQNKLLRHRRLDVHYSITKENPSDKYANQGTLLINIDSTGSNDDLLQIFGAYGEIKEIREAPHRSNQKVIQFYDVRAANEALRALNQSDIAGKKIKLEPSLPVGASSMQMPSPELADASGLLVQESNGGFSHGPINSSIVQSDAALGVDAGMRAAMHPLVQNSSRHGISSSVPCGLSSVVRAESLCNQSGISGSGNLLSQVKYDFGGVATLHPHSLPEYTRSLANAACYTNLPSNFSSLLSERADNSHLSCTNPSIDWGNGIGSAGNACGPFGAYHYVWSHSKHPHSLAFMLPDSPSFANGLCTPQSQPQLHGLAGSPSHIFNSAIPINGHPVGSAPAVSPSLRDRQNSYLGGSPEASAFCHGSFGNMRLSGSHLHQMDFVSHNMFPRVGGTHMDLSISSRNVGLHSYRQRCAMHPTRGQQSVGGLFDPSNGQTRGRRSESSSTSGDRKQYELDIDRIQRGEDNRTTLMIKNIPNKYTSKMLMAAIDERHHGTYDFIYLPIDFKATLLLTRKSFARQSFNGKRWEKFNSEKVASLAYARIQGKAALIAHFQNSSLMNEDKRCRPILLHSDGPNAGDQVPFPMGMSVRFRSGRSKSCSKEDNHQENTPSLASKEESPSRDCLERN</sequence>
<name>A0A9Q1GIS3_9CARY</name>
<keyword evidence="8" id="KW-1185">Reference proteome</keyword>
<evidence type="ECO:0000256" key="2">
    <source>
        <dbReference type="ARBA" id="ARBA00022884"/>
    </source>
</evidence>
<keyword evidence="3" id="KW-0469">Meiosis</keyword>
<evidence type="ECO:0000256" key="3">
    <source>
        <dbReference type="ARBA" id="ARBA00023254"/>
    </source>
</evidence>
<dbReference type="SMART" id="SM00360">
    <property type="entry name" value="RRM"/>
    <property type="match status" value="2"/>
</dbReference>
<reference evidence="7" key="1">
    <citation type="submission" date="2022-04" db="EMBL/GenBank/DDBJ databases">
        <title>Carnegiea gigantea Genome sequencing and assembly v2.</title>
        <authorList>
            <person name="Copetti D."/>
            <person name="Sanderson M.J."/>
            <person name="Burquez A."/>
            <person name="Wojciechowski M.F."/>
        </authorList>
    </citation>
    <scope>NUCLEOTIDE SEQUENCE</scope>
    <source>
        <strain evidence="7">SGP5-SGP5p</strain>
        <tissue evidence="7">Aerial part</tissue>
    </source>
</reference>
<feature type="region of interest" description="Disordered" evidence="5">
    <location>
        <begin position="562"/>
        <end position="597"/>
    </location>
</feature>
<keyword evidence="2 4" id="KW-0694">RNA-binding</keyword>
<proteinExistence type="predicted"/>
<dbReference type="InterPro" id="IPR035979">
    <property type="entry name" value="RBD_domain_sf"/>
</dbReference>
<evidence type="ECO:0000313" key="7">
    <source>
        <dbReference type="EMBL" id="KAJ8421360.1"/>
    </source>
</evidence>
<feature type="domain" description="RRM" evidence="6">
    <location>
        <begin position="91"/>
        <end position="164"/>
    </location>
</feature>